<keyword evidence="3" id="KW-1185">Reference proteome</keyword>
<dbReference type="Pfam" id="PF12802">
    <property type="entry name" value="MarR_2"/>
    <property type="match status" value="1"/>
</dbReference>
<dbReference type="Proteomes" id="UP001174208">
    <property type="component" value="Unassembled WGS sequence"/>
</dbReference>
<reference evidence="2" key="1">
    <citation type="submission" date="2023-06" db="EMBL/GenBank/DDBJ databases">
        <title>MT1 and MT2 Draft Genomes of Novel Species.</title>
        <authorList>
            <person name="Venkateswaran K."/>
        </authorList>
    </citation>
    <scope>NUCLEOTIDE SEQUENCE</scope>
    <source>
        <strain evidence="2">F6_8S_P_1B</strain>
    </source>
</reference>
<proteinExistence type="predicted"/>
<dbReference type="Gene3D" id="1.10.10.10">
    <property type="entry name" value="Winged helix-like DNA-binding domain superfamily/Winged helix DNA-binding domain"/>
    <property type="match status" value="1"/>
</dbReference>
<dbReference type="PANTHER" id="PTHR33164:SF99">
    <property type="entry name" value="MARR FAMILY REGULATORY PROTEIN"/>
    <property type="match status" value="1"/>
</dbReference>
<dbReference type="PANTHER" id="PTHR33164">
    <property type="entry name" value="TRANSCRIPTIONAL REGULATOR, MARR FAMILY"/>
    <property type="match status" value="1"/>
</dbReference>
<dbReference type="RefSeq" id="WP_301209991.1">
    <property type="nucleotide sequence ID" value="NZ_JAROCF010000001.1"/>
</dbReference>
<sequence>MAQRKSTNVSLLEMSADAPHLPTSRGAELALLLLDGFSERVDVVVAQLKEAGHVGATANHEFALRAVDAGAGTASDLGRALRVSKQAAAKAIASLEELGYVERRADPSDARRKRLVVTPRGWRCIASAPKRSTVSASKSRIIWVRKGSSSSRMR</sequence>
<organism evidence="2 3">
    <name type="scientific">Leifsonia williamsii</name>
    <dbReference type="NCBI Taxonomy" id="3035919"/>
    <lineage>
        <taxon>Bacteria</taxon>
        <taxon>Bacillati</taxon>
        <taxon>Actinomycetota</taxon>
        <taxon>Actinomycetes</taxon>
        <taxon>Micrococcales</taxon>
        <taxon>Microbacteriaceae</taxon>
        <taxon>Leifsonia</taxon>
    </lineage>
</organism>
<evidence type="ECO:0000313" key="3">
    <source>
        <dbReference type="Proteomes" id="UP001174208"/>
    </source>
</evidence>
<keyword evidence="2" id="KW-0238">DNA-binding</keyword>
<feature type="domain" description="HTH marR-type" evidence="1">
    <location>
        <begin position="66"/>
        <end position="112"/>
    </location>
</feature>
<dbReference type="InterPro" id="IPR036390">
    <property type="entry name" value="WH_DNA-bd_sf"/>
</dbReference>
<evidence type="ECO:0000313" key="2">
    <source>
        <dbReference type="EMBL" id="MDN4613182.1"/>
    </source>
</evidence>
<gene>
    <name evidence="2" type="ORF">P5G50_01850</name>
</gene>
<dbReference type="GO" id="GO:0003677">
    <property type="term" value="F:DNA binding"/>
    <property type="evidence" value="ECO:0007669"/>
    <property type="project" value="UniProtKB-KW"/>
</dbReference>
<dbReference type="EMBL" id="JAROCF010000001">
    <property type="protein sequence ID" value="MDN4613182.1"/>
    <property type="molecule type" value="Genomic_DNA"/>
</dbReference>
<dbReference type="InterPro" id="IPR036388">
    <property type="entry name" value="WH-like_DNA-bd_sf"/>
</dbReference>
<dbReference type="InterPro" id="IPR000835">
    <property type="entry name" value="HTH_MarR-typ"/>
</dbReference>
<dbReference type="InterPro" id="IPR039422">
    <property type="entry name" value="MarR/SlyA-like"/>
</dbReference>
<accession>A0ABT8K7P5</accession>
<name>A0ABT8K7P5_9MICO</name>
<dbReference type="SUPFAM" id="SSF46785">
    <property type="entry name" value="Winged helix' DNA-binding domain"/>
    <property type="match status" value="1"/>
</dbReference>
<evidence type="ECO:0000259" key="1">
    <source>
        <dbReference type="Pfam" id="PF12802"/>
    </source>
</evidence>
<comment type="caution">
    <text evidence="2">The sequence shown here is derived from an EMBL/GenBank/DDBJ whole genome shotgun (WGS) entry which is preliminary data.</text>
</comment>
<protein>
    <submittedName>
        <fullName evidence="2">Winged helix DNA-binding protein</fullName>
    </submittedName>
</protein>